<evidence type="ECO:0000313" key="2">
    <source>
        <dbReference type="Proteomes" id="UP000515854"/>
    </source>
</evidence>
<gene>
    <name evidence="1" type="primary">70</name>
    <name evidence="1" type="ORF">SEA_MRMIYAGI_70</name>
</gene>
<reference evidence="1 2" key="1">
    <citation type="submission" date="2020-07" db="EMBL/GenBank/DDBJ databases">
        <authorList>
            <person name="Baliraine F.N."/>
            <person name="Frederick G.D."/>
            <person name="Mills R.B."/>
            <person name="Woodruff J.W."/>
            <person name="Richardson W.J."/>
            <person name="Garlena R.A."/>
            <person name="Russell D.A."/>
            <person name="Pope W.H."/>
            <person name="Jacobs-Sera D."/>
            <person name="Hatfull G.F."/>
        </authorList>
    </citation>
    <scope>NUCLEOTIDE SEQUENCE [LARGE SCALE GENOMIC DNA]</scope>
</reference>
<protein>
    <submittedName>
        <fullName evidence="1">Uncharacterized protein</fullName>
    </submittedName>
</protein>
<dbReference type="Proteomes" id="UP000515854">
    <property type="component" value="Genome"/>
</dbReference>
<evidence type="ECO:0000313" key="1">
    <source>
        <dbReference type="EMBL" id="QNJ59283.1"/>
    </source>
</evidence>
<dbReference type="EMBL" id="MT776806">
    <property type="protein sequence ID" value="QNJ59283.1"/>
    <property type="molecule type" value="Genomic_DNA"/>
</dbReference>
<proteinExistence type="predicted"/>
<name>A0A7G8LPW1_9CAUD</name>
<sequence>MTTENVSWDDCAKQIRKAMVDVTKAADRVRNSSLEMIDDQYEILCDLMDLVDEMQEDWIAGGQRPWQSYLDEYQERKGIYLGKSMR</sequence>
<accession>A0A7G8LPW1</accession>
<organism evidence="1 2">
    <name type="scientific">Mycobacterium phage MrMiyagi</name>
    <dbReference type="NCBI Taxonomy" id="2762395"/>
    <lineage>
        <taxon>Viruses</taxon>
        <taxon>Duplodnaviria</taxon>
        <taxon>Heunggongvirae</taxon>
        <taxon>Uroviricota</taxon>
        <taxon>Caudoviricetes</taxon>
        <taxon>Fowlmouthvirus</taxon>
        <taxon>Fowlmouthvirus fowlmouth</taxon>
    </lineage>
</organism>